<gene>
    <name evidence="5" type="ORF">LSINAPIS_LOCUS4915</name>
</gene>
<proteinExistence type="inferred from homology"/>
<dbReference type="InterPro" id="IPR050182">
    <property type="entry name" value="Cytochrome_P450_fam2"/>
</dbReference>
<dbReference type="GO" id="GO:0006805">
    <property type="term" value="P:xenobiotic metabolic process"/>
    <property type="evidence" value="ECO:0007669"/>
    <property type="project" value="TreeGrafter"/>
</dbReference>
<reference evidence="5 6" key="1">
    <citation type="submission" date="2017-07" db="EMBL/GenBank/DDBJ databases">
        <authorList>
            <person name="Talla V."/>
            <person name="Backstrom N."/>
        </authorList>
    </citation>
    <scope>NUCLEOTIDE SEQUENCE [LARGE SCALE GENOMIC DNA]</scope>
</reference>
<dbReference type="AlphaFoldDB" id="A0A5E4Q599"/>
<dbReference type="Pfam" id="PF00067">
    <property type="entry name" value="p450"/>
    <property type="match status" value="1"/>
</dbReference>
<dbReference type="Proteomes" id="UP000324832">
    <property type="component" value="Unassembled WGS sequence"/>
</dbReference>
<dbReference type="PANTHER" id="PTHR24300">
    <property type="entry name" value="CYTOCHROME P450 508A4-RELATED"/>
    <property type="match status" value="1"/>
</dbReference>
<accession>A0A5E4Q599</accession>
<dbReference type="GO" id="GO:0006082">
    <property type="term" value="P:organic acid metabolic process"/>
    <property type="evidence" value="ECO:0007669"/>
    <property type="project" value="TreeGrafter"/>
</dbReference>
<evidence type="ECO:0000256" key="2">
    <source>
        <dbReference type="ARBA" id="ARBA00022723"/>
    </source>
</evidence>
<dbReference type="Gene3D" id="1.10.630.10">
    <property type="entry name" value="Cytochrome P450"/>
    <property type="match status" value="1"/>
</dbReference>
<keyword evidence="6" id="KW-1185">Reference proteome</keyword>
<dbReference type="GO" id="GO:0020037">
    <property type="term" value="F:heme binding"/>
    <property type="evidence" value="ECO:0007669"/>
    <property type="project" value="InterPro"/>
</dbReference>
<dbReference type="GO" id="GO:0008395">
    <property type="term" value="F:steroid hydroxylase activity"/>
    <property type="evidence" value="ECO:0007669"/>
    <property type="project" value="TreeGrafter"/>
</dbReference>
<organism evidence="5 6">
    <name type="scientific">Leptidea sinapis</name>
    <dbReference type="NCBI Taxonomy" id="189913"/>
    <lineage>
        <taxon>Eukaryota</taxon>
        <taxon>Metazoa</taxon>
        <taxon>Ecdysozoa</taxon>
        <taxon>Arthropoda</taxon>
        <taxon>Hexapoda</taxon>
        <taxon>Insecta</taxon>
        <taxon>Pterygota</taxon>
        <taxon>Neoptera</taxon>
        <taxon>Endopterygota</taxon>
        <taxon>Lepidoptera</taxon>
        <taxon>Glossata</taxon>
        <taxon>Ditrysia</taxon>
        <taxon>Papilionoidea</taxon>
        <taxon>Pieridae</taxon>
        <taxon>Dismorphiinae</taxon>
        <taxon>Leptidea</taxon>
    </lineage>
</organism>
<name>A0A5E4Q599_9NEOP</name>
<sequence>MDRVRKEILSVYPEECEVDSTKLPYLMATICETQRIRSIVPVGIPHGCMQDTYLGNYRIPKGTMVVPLQWAIHMDPNVWENPNEFKPIRFIDEQGNLIKPQEFIPFQTANVPWR</sequence>
<evidence type="ECO:0008006" key="7">
    <source>
        <dbReference type="Google" id="ProtNLM"/>
    </source>
</evidence>
<evidence type="ECO:0000313" key="5">
    <source>
        <dbReference type="EMBL" id="VVC92469.1"/>
    </source>
</evidence>
<dbReference type="SUPFAM" id="SSF48264">
    <property type="entry name" value="Cytochrome P450"/>
    <property type="match status" value="1"/>
</dbReference>
<dbReference type="PANTHER" id="PTHR24300:SF403">
    <property type="entry name" value="CYTOCHROME P450 306A1"/>
    <property type="match status" value="1"/>
</dbReference>
<dbReference type="GO" id="GO:0005506">
    <property type="term" value="F:iron ion binding"/>
    <property type="evidence" value="ECO:0007669"/>
    <property type="project" value="InterPro"/>
</dbReference>
<evidence type="ECO:0000256" key="4">
    <source>
        <dbReference type="ARBA" id="ARBA00023033"/>
    </source>
</evidence>
<evidence type="ECO:0000256" key="3">
    <source>
        <dbReference type="ARBA" id="ARBA00023004"/>
    </source>
</evidence>
<dbReference type="EMBL" id="FZQP02001326">
    <property type="protein sequence ID" value="VVC92469.1"/>
    <property type="molecule type" value="Genomic_DNA"/>
</dbReference>
<dbReference type="PRINTS" id="PR00463">
    <property type="entry name" value="EP450I"/>
</dbReference>
<dbReference type="GO" id="GO:0016712">
    <property type="term" value="F:oxidoreductase activity, acting on paired donors, with incorporation or reduction of molecular oxygen, reduced flavin or flavoprotein as one donor, and incorporation of one atom of oxygen"/>
    <property type="evidence" value="ECO:0007669"/>
    <property type="project" value="TreeGrafter"/>
</dbReference>
<evidence type="ECO:0000313" key="6">
    <source>
        <dbReference type="Proteomes" id="UP000324832"/>
    </source>
</evidence>
<dbReference type="InterPro" id="IPR001128">
    <property type="entry name" value="Cyt_P450"/>
</dbReference>
<evidence type="ECO:0000256" key="1">
    <source>
        <dbReference type="ARBA" id="ARBA00010617"/>
    </source>
</evidence>
<dbReference type="InterPro" id="IPR002401">
    <property type="entry name" value="Cyt_P450_E_grp-I"/>
</dbReference>
<dbReference type="InterPro" id="IPR036396">
    <property type="entry name" value="Cyt_P450_sf"/>
</dbReference>
<keyword evidence="4" id="KW-0560">Oxidoreductase</keyword>
<keyword evidence="3" id="KW-0408">Iron</keyword>
<dbReference type="GO" id="GO:0005737">
    <property type="term" value="C:cytoplasm"/>
    <property type="evidence" value="ECO:0007669"/>
    <property type="project" value="TreeGrafter"/>
</dbReference>
<protein>
    <recommendedName>
        <fullName evidence="7">Cytochrome P450</fullName>
    </recommendedName>
</protein>
<comment type="similarity">
    <text evidence="1">Belongs to the cytochrome P450 family.</text>
</comment>
<keyword evidence="4" id="KW-0503">Monooxygenase</keyword>
<keyword evidence="2" id="KW-0479">Metal-binding</keyword>